<feature type="domain" description="GST C-terminal" evidence="1">
    <location>
        <begin position="1"/>
        <end position="86"/>
    </location>
</feature>
<dbReference type="PANTHER" id="PTHR32419:SF6">
    <property type="entry name" value="GLUTATHIONE S-TRANSFERASE OMEGA-LIKE 1-RELATED"/>
    <property type="match status" value="1"/>
</dbReference>
<name>A0A421G1J9_9STRA</name>
<sequence length="86" mass="9821">ETELNNAYVGVAKLDELLSKQRYLVGKGVTEADVRMFHTLIRMDAYQAKADKQHLNEFPNVVGYVRDLYQIPALKRSRALPCAQKI</sequence>
<accession>A0A421G1J9</accession>
<comment type="caution">
    <text evidence="2">The sequence shown here is derived from an EMBL/GenBank/DDBJ whole genome shotgun (WGS) entry which is preliminary data.</text>
</comment>
<dbReference type="Gene3D" id="1.20.1050.10">
    <property type="match status" value="1"/>
</dbReference>
<dbReference type="PANTHER" id="PTHR32419">
    <property type="entry name" value="GLUTATHIONYL-HYDROQUINONE REDUCTASE"/>
    <property type="match status" value="1"/>
</dbReference>
<organism evidence="2 3">
    <name type="scientific">Phytophthora kernoviae</name>
    <dbReference type="NCBI Taxonomy" id="325452"/>
    <lineage>
        <taxon>Eukaryota</taxon>
        <taxon>Sar</taxon>
        <taxon>Stramenopiles</taxon>
        <taxon>Oomycota</taxon>
        <taxon>Peronosporomycetes</taxon>
        <taxon>Peronosporales</taxon>
        <taxon>Peronosporaceae</taxon>
        <taxon>Phytophthora</taxon>
    </lineage>
</organism>
<dbReference type="InterPro" id="IPR010987">
    <property type="entry name" value="Glutathione-S-Trfase_C-like"/>
</dbReference>
<dbReference type="PROSITE" id="PS50405">
    <property type="entry name" value="GST_CTER"/>
    <property type="match status" value="1"/>
</dbReference>
<dbReference type="EMBL" id="MBAD02001078">
    <property type="protein sequence ID" value="RLN58903.1"/>
    <property type="molecule type" value="Genomic_DNA"/>
</dbReference>
<dbReference type="GO" id="GO:0004364">
    <property type="term" value="F:glutathione transferase activity"/>
    <property type="evidence" value="ECO:0007669"/>
    <property type="project" value="InterPro"/>
</dbReference>
<dbReference type="InterPro" id="IPR016639">
    <property type="entry name" value="GST_Omega/GSH"/>
</dbReference>
<dbReference type="Proteomes" id="UP000284657">
    <property type="component" value="Unassembled WGS sequence"/>
</dbReference>
<proteinExistence type="predicted"/>
<gene>
    <name evidence="2" type="ORF">BBJ29_000144</name>
</gene>
<evidence type="ECO:0000259" key="1">
    <source>
        <dbReference type="PROSITE" id="PS50405"/>
    </source>
</evidence>
<reference evidence="2 3" key="1">
    <citation type="submission" date="2018-07" db="EMBL/GenBank/DDBJ databases">
        <title>Genome sequencing of oomycete isolates from Chile give support for New Zealand origin for Phytophthora kernoviae and make available the first Nothophytophthora sp. genome.</title>
        <authorList>
            <person name="Studholme D.J."/>
            <person name="Sanfuentes E."/>
            <person name="Panda P."/>
            <person name="Hill R."/>
            <person name="Sambles C."/>
            <person name="Grant M."/>
            <person name="Williams N.M."/>
            <person name="Mcdougal R.L."/>
        </authorList>
    </citation>
    <scope>NUCLEOTIDE SEQUENCE [LARGE SCALE GENOMIC DNA]</scope>
    <source>
        <strain evidence="2">Chile7</strain>
    </source>
</reference>
<evidence type="ECO:0000313" key="2">
    <source>
        <dbReference type="EMBL" id="RLN58903.1"/>
    </source>
</evidence>
<dbReference type="InterPro" id="IPR036282">
    <property type="entry name" value="Glutathione-S-Trfase_C_sf"/>
</dbReference>
<evidence type="ECO:0000313" key="3">
    <source>
        <dbReference type="Proteomes" id="UP000284657"/>
    </source>
</evidence>
<dbReference type="GO" id="GO:0005737">
    <property type="term" value="C:cytoplasm"/>
    <property type="evidence" value="ECO:0007669"/>
    <property type="project" value="TreeGrafter"/>
</dbReference>
<dbReference type="Pfam" id="PF13410">
    <property type="entry name" value="GST_C_2"/>
    <property type="match status" value="1"/>
</dbReference>
<feature type="non-terminal residue" evidence="2">
    <location>
        <position position="1"/>
    </location>
</feature>
<dbReference type="SUPFAM" id="SSF47616">
    <property type="entry name" value="GST C-terminal domain-like"/>
    <property type="match status" value="1"/>
</dbReference>
<protein>
    <recommendedName>
        <fullName evidence="1">GST C-terminal domain-containing protein</fullName>
    </recommendedName>
</protein>
<dbReference type="AlphaFoldDB" id="A0A421G1J9"/>